<protein>
    <submittedName>
        <fullName evidence="3">ANK_REP_REGION domain-containing protein</fullName>
    </submittedName>
</protein>
<organism evidence="2 3">
    <name type="scientific">Angiostrongylus cantonensis</name>
    <name type="common">Rat lungworm</name>
    <dbReference type="NCBI Taxonomy" id="6313"/>
    <lineage>
        <taxon>Eukaryota</taxon>
        <taxon>Metazoa</taxon>
        <taxon>Ecdysozoa</taxon>
        <taxon>Nematoda</taxon>
        <taxon>Chromadorea</taxon>
        <taxon>Rhabditida</taxon>
        <taxon>Rhabditina</taxon>
        <taxon>Rhabditomorpha</taxon>
        <taxon>Strongyloidea</taxon>
        <taxon>Metastrongylidae</taxon>
        <taxon>Angiostrongylus</taxon>
    </lineage>
</organism>
<dbReference type="WBParaSite" id="ACAC_0000250701-mRNA-1">
    <property type="protein sequence ID" value="ACAC_0000250701-mRNA-1"/>
    <property type="gene ID" value="ACAC_0000250701"/>
</dbReference>
<dbReference type="Proteomes" id="UP000035642">
    <property type="component" value="Unassembled WGS sequence"/>
</dbReference>
<proteinExistence type="predicted"/>
<feature type="compositionally biased region" description="Basic and acidic residues" evidence="1">
    <location>
        <begin position="38"/>
        <end position="50"/>
    </location>
</feature>
<keyword evidence="2" id="KW-1185">Reference proteome</keyword>
<dbReference type="STRING" id="6313.A0A0K0CY16"/>
<feature type="region of interest" description="Disordered" evidence="1">
    <location>
        <begin position="16"/>
        <end position="55"/>
    </location>
</feature>
<name>A0A0K0CY16_ANGCA</name>
<reference evidence="2" key="1">
    <citation type="submission" date="2012-09" db="EMBL/GenBank/DDBJ databases">
        <authorList>
            <person name="Martin A.A."/>
        </authorList>
    </citation>
    <scope>NUCLEOTIDE SEQUENCE</scope>
</reference>
<feature type="compositionally biased region" description="Low complexity" evidence="1">
    <location>
        <begin position="17"/>
        <end position="36"/>
    </location>
</feature>
<sequence>MNGVVYPMPLNGCMEESPMGSPLSRGLSSPLGSPPRQLEPEKHLPSEKQYHTPTMSPISTRRTETIIDYEQKKHGPPVVRTTVEGKLKMEKIVGADLITVDSCVSGAWTVRDTVTNYKIKTTIGKKSLILEEIKDGHSKFKITLIENGETKMEREATLEIPEFMNKKDYLTEVGQRLLKDLREDADAVSAVTHVEVEIIEDVTNILKTYVVGERADDYLEEQMIDTIHYEEHVDRTPSPIEQMKVEKIYVDTLTVEDTSHELGKAEINLLKEGRHYEGEGALKRTRRLESDESDETISKTRCANVAADCCLAKREDSSAFTVYIAIPLTQTISMILTRRRAQKREQFSKSFATTQSGQQFEEESSLRQFSQVETIADEREKLVQRIARVQEVLVQRSEKETEADGRKYEMELQGQKLVGDIVIKRRERAVDSESSEELPLTKTMIIKEREAHGGQYAMEMHGVTLRGEKTFHREDRVYESESEESIQWNGGSPTTVDLIKKESHSFFDVVFEISNIYEPQAISIKRAVVKRESCEVNSAFSVERNLAAIAKVKVECSLREAMEEQVMMIHNFENTVPTIAEALVLRREKNRHGASFFTAAAEFEYITLNSLLSHSGEMLEFESSLKTPNIIRNVVKLKEMSLEHATSVIYLHKTPSIQDQYVDTVARDKHVRSDLLRTRAASDSCLIAQYALKRQSSFPSDMVVQANIKTANTSSSSFRSWASENRIINTALMLSKGAATQTAAIKISDRNRQETTTHVAEYGHAQQHCAVMLKNTGGAHGSTSAALAEAVTGGFLIDVDTRTTNKSFHLTNYKTMLPPYGEIQIAWPQATLISASFHLSKLSEHQKLHDENFHQDMRIRRKDAAADVTVYFLYKRVLGNFAMAALGIYVGERIRQIREQHFSKEVVDTSERLERYTRQVECSDEFARIAQTTTVEDDTTGKHLLHEMQLTALMCLSSTVLMYSKAKLVQRSLLNLHACRICPPL</sequence>
<evidence type="ECO:0000313" key="3">
    <source>
        <dbReference type="WBParaSite" id="ACAC_0000250701-mRNA-1"/>
    </source>
</evidence>
<accession>A0A0K0CY16</accession>
<reference evidence="3" key="2">
    <citation type="submission" date="2016-03" db="UniProtKB">
        <authorList>
            <consortium name="WormBaseParasite"/>
        </authorList>
    </citation>
    <scope>IDENTIFICATION</scope>
</reference>
<dbReference type="AlphaFoldDB" id="A0A0K0CY16"/>
<evidence type="ECO:0000256" key="1">
    <source>
        <dbReference type="SAM" id="MobiDB-lite"/>
    </source>
</evidence>
<evidence type="ECO:0000313" key="2">
    <source>
        <dbReference type="Proteomes" id="UP000035642"/>
    </source>
</evidence>